<keyword evidence="3" id="KW-1185">Reference proteome</keyword>
<protein>
    <recommendedName>
        <fullName evidence="1">Serpin domain-containing protein</fullName>
    </recommendedName>
</protein>
<organism evidence="2 3">
    <name type="scientific">Cotesia typhae</name>
    <dbReference type="NCBI Taxonomy" id="2053667"/>
    <lineage>
        <taxon>Eukaryota</taxon>
        <taxon>Metazoa</taxon>
        <taxon>Ecdysozoa</taxon>
        <taxon>Arthropoda</taxon>
        <taxon>Hexapoda</taxon>
        <taxon>Insecta</taxon>
        <taxon>Pterygota</taxon>
        <taxon>Neoptera</taxon>
        <taxon>Endopterygota</taxon>
        <taxon>Hymenoptera</taxon>
        <taxon>Apocrita</taxon>
        <taxon>Ichneumonoidea</taxon>
        <taxon>Braconidae</taxon>
        <taxon>Microgastrinae</taxon>
        <taxon>Cotesia</taxon>
    </lineage>
</organism>
<sequence length="152" mass="17198">MAYYITWIVGAILIVHNFGNILTASVPETEEISRHVFQGIRQFSQEFYHSSTDSDSTTMFIILPNTVGGLPKAEESIPKLNIKGLFENQHETLVNLWLPKFKIETMVAMPMSAPIFPTPPIDVKVDHPFAFILYHHETDTILFQGHVTSPSK</sequence>
<evidence type="ECO:0000259" key="1">
    <source>
        <dbReference type="Pfam" id="PF00079"/>
    </source>
</evidence>
<dbReference type="Proteomes" id="UP000729913">
    <property type="component" value="Unassembled WGS sequence"/>
</dbReference>
<dbReference type="EMBL" id="JAAOIC020000039">
    <property type="protein sequence ID" value="KAG8039125.1"/>
    <property type="molecule type" value="Genomic_DNA"/>
</dbReference>
<feature type="domain" description="Serpin" evidence="1">
    <location>
        <begin position="116"/>
        <end position="150"/>
    </location>
</feature>
<evidence type="ECO:0000313" key="3">
    <source>
        <dbReference type="Proteomes" id="UP000729913"/>
    </source>
</evidence>
<accession>A0A8J5QQ94</accession>
<proteinExistence type="predicted"/>
<dbReference type="Pfam" id="PF00079">
    <property type="entry name" value="Serpin"/>
    <property type="match status" value="2"/>
</dbReference>
<dbReference type="InterPro" id="IPR023796">
    <property type="entry name" value="Serpin_dom"/>
</dbReference>
<gene>
    <name evidence="2" type="ORF">G9C98_003432</name>
</gene>
<dbReference type="AlphaFoldDB" id="A0A8J5QQ94"/>
<dbReference type="OrthoDB" id="671595at2759"/>
<name>A0A8J5QQ94_9HYME</name>
<comment type="caution">
    <text evidence="2">The sequence shown here is derived from an EMBL/GenBank/DDBJ whole genome shotgun (WGS) entry which is preliminary data.</text>
</comment>
<evidence type="ECO:0000313" key="2">
    <source>
        <dbReference type="EMBL" id="KAG8039125.1"/>
    </source>
</evidence>
<reference evidence="2" key="2">
    <citation type="submission" date="2021-04" db="EMBL/GenBank/DDBJ databases">
        <title>Genome-wide patterns of bracovirus chromosomal integration into multiple host tissues during parasitism.</title>
        <authorList>
            <person name="Chebbi M.A.C."/>
        </authorList>
    </citation>
    <scope>NUCLEOTIDE SEQUENCE</scope>
    <source>
        <tissue evidence="2">Whole body</tissue>
    </source>
</reference>
<reference evidence="2" key="1">
    <citation type="submission" date="2020-03" db="EMBL/GenBank/DDBJ databases">
        <authorList>
            <person name="Chebbi M.A."/>
            <person name="Drezen J.M."/>
        </authorList>
    </citation>
    <scope>NUCLEOTIDE SEQUENCE</scope>
    <source>
        <tissue evidence="2">Whole body</tissue>
    </source>
</reference>
<feature type="domain" description="Serpin" evidence="1">
    <location>
        <begin position="56"/>
        <end position="109"/>
    </location>
</feature>